<dbReference type="Gene3D" id="3.40.50.720">
    <property type="entry name" value="NAD(P)-binding Rossmann-like Domain"/>
    <property type="match status" value="1"/>
</dbReference>
<dbReference type="GO" id="GO:0006556">
    <property type="term" value="P:S-adenosylmethionine biosynthetic process"/>
    <property type="evidence" value="ECO:0007669"/>
    <property type="project" value="TreeGrafter"/>
</dbReference>
<dbReference type="InterPro" id="IPR005913">
    <property type="entry name" value="dTDP_dehydrorham_reduct"/>
</dbReference>
<dbReference type="EMBL" id="MN739974">
    <property type="protein sequence ID" value="QHT80622.1"/>
    <property type="molecule type" value="Genomic_DNA"/>
</dbReference>
<dbReference type="PANTHER" id="PTHR10491">
    <property type="entry name" value="DTDP-4-DEHYDRORHAMNOSE REDUCTASE"/>
    <property type="match status" value="1"/>
</dbReference>
<dbReference type="GO" id="GO:0048269">
    <property type="term" value="C:methionine adenosyltransferase complex"/>
    <property type="evidence" value="ECO:0007669"/>
    <property type="project" value="TreeGrafter"/>
</dbReference>
<dbReference type="AlphaFoldDB" id="A0A6C0HJ49"/>
<sequence length="293" mass="33149">MKWLVYGSKGWIGGMVCSYLRNNGETVVEAVSRADDEKMVEDELMNVTPDRILCLIGRTHGPGYSTIDYLEQKGKLVENVRDNLYSPLVLAILGQRYGIHITYLGTGCIFSSTEASFKEESLPNFFGSGYSTVKGFTDRLMHFFDSTVLNLRIRMPIVGYHCPRNFITKITSYEKVCSIPNSMTVLEGMIPIMIRLATKQTTGTVNLTNPGTISHNEILELYKTHVDPSFTWKNFTLEEQSKILLSERSNNKLDSTRLLELCPDVPSIREAVESILKSWDNSPLQMRLEAQIE</sequence>
<protein>
    <recommendedName>
        <fullName evidence="2">NAD-dependent epimerase/dehydratase domain-containing protein</fullName>
    </recommendedName>
</protein>
<name>A0A6C0HJ49_9ZZZZ</name>
<evidence type="ECO:0000313" key="1">
    <source>
        <dbReference type="EMBL" id="QHT80622.1"/>
    </source>
</evidence>
<evidence type="ECO:0008006" key="2">
    <source>
        <dbReference type="Google" id="ProtNLM"/>
    </source>
</evidence>
<dbReference type="InterPro" id="IPR036291">
    <property type="entry name" value="NAD(P)-bd_dom_sf"/>
</dbReference>
<dbReference type="PANTHER" id="PTHR10491:SF4">
    <property type="entry name" value="METHIONINE ADENOSYLTRANSFERASE 2 SUBUNIT BETA"/>
    <property type="match status" value="1"/>
</dbReference>
<reference evidence="1" key="1">
    <citation type="journal article" date="2020" name="Nature">
        <title>Giant virus diversity and host interactions through global metagenomics.</title>
        <authorList>
            <person name="Schulz F."/>
            <person name="Roux S."/>
            <person name="Paez-Espino D."/>
            <person name="Jungbluth S."/>
            <person name="Walsh D.A."/>
            <person name="Denef V.J."/>
            <person name="McMahon K.D."/>
            <person name="Konstantinidis K.T."/>
            <person name="Eloe-Fadrosh E.A."/>
            <person name="Kyrpides N.C."/>
            <person name="Woyke T."/>
        </authorList>
    </citation>
    <scope>NUCLEOTIDE SEQUENCE</scope>
    <source>
        <strain evidence="1">GVMAG-M-3300023184-121</strain>
    </source>
</reference>
<accession>A0A6C0HJ49</accession>
<dbReference type="GO" id="GO:0048270">
    <property type="term" value="F:methionine adenosyltransferase regulator activity"/>
    <property type="evidence" value="ECO:0007669"/>
    <property type="project" value="TreeGrafter"/>
</dbReference>
<organism evidence="1">
    <name type="scientific">viral metagenome</name>
    <dbReference type="NCBI Taxonomy" id="1070528"/>
    <lineage>
        <taxon>unclassified sequences</taxon>
        <taxon>metagenomes</taxon>
        <taxon>organismal metagenomes</taxon>
    </lineage>
</organism>
<proteinExistence type="predicted"/>
<dbReference type="SUPFAM" id="SSF51735">
    <property type="entry name" value="NAD(P)-binding Rossmann-fold domains"/>
    <property type="match status" value="1"/>
</dbReference>